<dbReference type="Gene3D" id="3.30.2350.10">
    <property type="entry name" value="Pseudouridine synthase"/>
    <property type="match status" value="1"/>
</dbReference>
<comment type="catalytic activity">
    <reaction evidence="4">
        <text>a uridine in RNA = a pseudouridine in RNA</text>
        <dbReference type="Rhea" id="RHEA:48348"/>
        <dbReference type="Rhea" id="RHEA-COMP:12068"/>
        <dbReference type="Rhea" id="RHEA-COMP:12069"/>
        <dbReference type="ChEBI" id="CHEBI:65314"/>
        <dbReference type="ChEBI" id="CHEBI:65315"/>
    </reaction>
</comment>
<evidence type="ECO:0000256" key="2">
    <source>
        <dbReference type="ARBA" id="ARBA00023235"/>
    </source>
</evidence>
<dbReference type="InterPro" id="IPR006225">
    <property type="entry name" value="PsdUridine_synth_RluC/D"/>
</dbReference>
<dbReference type="Pfam" id="PF01479">
    <property type="entry name" value="S4"/>
    <property type="match status" value="1"/>
</dbReference>
<gene>
    <name evidence="6" type="ORF">Bealeia1_01043</name>
</gene>
<dbReference type="RefSeq" id="WP_331255672.1">
    <property type="nucleotide sequence ID" value="NZ_JAVHWZ010000001.1"/>
</dbReference>
<accession>A0ABZ2C7U9</accession>
<comment type="similarity">
    <text evidence="1 4">Belongs to the pseudouridine synthase RluA family.</text>
</comment>
<dbReference type="EMBL" id="CP133270">
    <property type="protein sequence ID" value="WVX66854.1"/>
    <property type="molecule type" value="Genomic_DNA"/>
</dbReference>
<proteinExistence type="inferred from homology"/>
<dbReference type="InterPro" id="IPR050188">
    <property type="entry name" value="RluA_PseudoU_synthase"/>
</dbReference>
<dbReference type="Pfam" id="PF00849">
    <property type="entry name" value="PseudoU_synth_2"/>
    <property type="match status" value="1"/>
</dbReference>
<evidence type="ECO:0000256" key="3">
    <source>
        <dbReference type="PROSITE-ProRule" id="PRU00182"/>
    </source>
</evidence>
<dbReference type="EC" id="5.4.99.-" evidence="4"/>
<dbReference type="Gene3D" id="3.10.290.10">
    <property type="entry name" value="RNA-binding S4 domain"/>
    <property type="match status" value="1"/>
</dbReference>
<sequence>MKCESGTKIMIKQIPEDFIGARLDKWLKHEVPALKQGMIEMMLRKGSIRVNGVKVKSSYRLVGSDEVLYPDDLGEIKVMDRPKRRKLPVPAQMIKDLRKCILYEDDDILVINKPAGLSAQGGTGQTQHLDSILEAMMGPGHGAPKLVHRLDKDTSGVMVVAKNLKTAQFLTREFSQKTIAKIYWAIVVGVPGKREGEVQLPLEKATFGDLEKIIVNEDGKYASTYYRVKDALGKAFAWLELEPHTGRTHQLRVHCADTRGLNCPILGDGKYGGERAHPQGREQLHLHARAITFTHPNGKTMTFQAELPHHMKATWEKLGLSIKG</sequence>
<keyword evidence="2 4" id="KW-0413">Isomerase</keyword>
<feature type="domain" description="RNA-binding S4" evidence="5">
    <location>
        <begin position="21"/>
        <end position="84"/>
    </location>
</feature>
<dbReference type="PROSITE" id="PS01129">
    <property type="entry name" value="PSI_RLU"/>
    <property type="match status" value="1"/>
</dbReference>
<dbReference type="PANTHER" id="PTHR21600:SF81">
    <property type="entry name" value="21S RRNA PSEUDOURIDINE(2819) SYNTHASE"/>
    <property type="match status" value="1"/>
</dbReference>
<reference evidence="6 7" key="1">
    <citation type="journal article" date="2024" name="Environ. Microbiol.">
        <title>Novel evolutionary insights on the interactions of the Holosporales (Alphaproteobacteria) with eukaryotic hosts from comparative genomics.</title>
        <authorList>
            <person name="Giovannini M."/>
            <person name="Petroni G."/>
            <person name="Castelli M."/>
        </authorList>
    </citation>
    <scope>NUCLEOTIDE SEQUENCE [LARGE SCALE GENOMIC DNA]</scope>
    <source>
        <strain evidence="6 7">US_Bl 15I1</strain>
    </source>
</reference>
<dbReference type="PANTHER" id="PTHR21600">
    <property type="entry name" value="MITOCHONDRIAL RNA PSEUDOURIDINE SYNTHASE"/>
    <property type="match status" value="1"/>
</dbReference>
<keyword evidence="3" id="KW-0694">RNA-binding</keyword>
<evidence type="ECO:0000313" key="6">
    <source>
        <dbReference type="EMBL" id="WVX66854.1"/>
    </source>
</evidence>
<dbReference type="CDD" id="cd02869">
    <property type="entry name" value="PseudoU_synth_RluA_like"/>
    <property type="match status" value="1"/>
</dbReference>
<evidence type="ECO:0000256" key="4">
    <source>
        <dbReference type="RuleBase" id="RU362028"/>
    </source>
</evidence>
<comment type="function">
    <text evidence="4">Responsible for synthesis of pseudouridine from uracil.</text>
</comment>
<name>A0ABZ2C7U9_9PROT</name>
<dbReference type="SMART" id="SM00363">
    <property type="entry name" value="S4"/>
    <property type="match status" value="1"/>
</dbReference>
<dbReference type="SUPFAM" id="SSF55120">
    <property type="entry name" value="Pseudouridine synthase"/>
    <property type="match status" value="1"/>
</dbReference>
<dbReference type="InterPro" id="IPR020103">
    <property type="entry name" value="PsdUridine_synth_cat_dom_sf"/>
</dbReference>
<organism evidence="6 7">
    <name type="scientific">Candidatus Bealeia paramacronuclearis</name>
    <dbReference type="NCBI Taxonomy" id="1921001"/>
    <lineage>
        <taxon>Bacteria</taxon>
        <taxon>Pseudomonadati</taxon>
        <taxon>Pseudomonadota</taxon>
        <taxon>Alphaproteobacteria</taxon>
        <taxon>Holosporales</taxon>
        <taxon>Holosporaceae</taxon>
        <taxon>Candidatus Bealeia</taxon>
    </lineage>
</organism>
<evidence type="ECO:0000313" key="7">
    <source>
        <dbReference type="Proteomes" id="UP001330434"/>
    </source>
</evidence>
<protein>
    <recommendedName>
        <fullName evidence="4">Pseudouridine synthase</fullName>
        <ecNumber evidence="4">5.4.99.-</ecNumber>
    </recommendedName>
</protein>
<dbReference type="CDD" id="cd00165">
    <property type="entry name" value="S4"/>
    <property type="match status" value="1"/>
</dbReference>
<dbReference type="SUPFAM" id="SSF55174">
    <property type="entry name" value="Alpha-L RNA-binding motif"/>
    <property type="match status" value="1"/>
</dbReference>
<evidence type="ECO:0000256" key="1">
    <source>
        <dbReference type="ARBA" id="ARBA00010876"/>
    </source>
</evidence>
<dbReference type="InterPro" id="IPR006224">
    <property type="entry name" value="PsdUridine_synth_RluA-like_CS"/>
</dbReference>
<evidence type="ECO:0000259" key="5">
    <source>
        <dbReference type="SMART" id="SM00363"/>
    </source>
</evidence>
<dbReference type="Proteomes" id="UP001330434">
    <property type="component" value="Chromosome"/>
</dbReference>
<dbReference type="InterPro" id="IPR036986">
    <property type="entry name" value="S4_RNA-bd_sf"/>
</dbReference>
<keyword evidence="7" id="KW-1185">Reference proteome</keyword>
<dbReference type="NCBIfam" id="TIGR00005">
    <property type="entry name" value="rluA_subfam"/>
    <property type="match status" value="1"/>
</dbReference>
<dbReference type="InterPro" id="IPR002942">
    <property type="entry name" value="S4_RNA-bd"/>
</dbReference>
<dbReference type="InterPro" id="IPR006145">
    <property type="entry name" value="PsdUridine_synth_RsuA/RluA"/>
</dbReference>
<dbReference type="PROSITE" id="PS50889">
    <property type="entry name" value="S4"/>
    <property type="match status" value="1"/>
</dbReference>